<keyword evidence="11" id="KW-1185">Reference proteome</keyword>
<dbReference type="InterPro" id="IPR018204">
    <property type="entry name" value="Trp_synthase_alpha_AS"/>
</dbReference>
<evidence type="ECO:0000313" key="11">
    <source>
        <dbReference type="Proteomes" id="UP000650511"/>
    </source>
</evidence>
<sequence length="272" mass="28014">MTTTTVAGAQHIQAAFDRAAAEDRAALIVYLTSCFPDPDTSRACFEAAVEAGADVLEIGVPFSDPMMDGPIIQAANQHVLDAGTRVADHLALIRSLDHLAVPKLVMTYVTIADTRGYAAFADECAAAGLAGVILPDLPVPEADAWRREAQRAGLATVFLASSVSTDARLDAIGAASQGWVYATGLLGVTGVKGVSQDVTRALVERVRPRTSVPVAVGIGVKDRGSAAEVAAYADGVIVGSSVVRAVADGDPAGAPGRVGALVRELREGVSRR</sequence>
<proteinExistence type="inferred from homology"/>
<dbReference type="EMBL" id="BMHA01000003">
    <property type="protein sequence ID" value="GGI04401.1"/>
    <property type="molecule type" value="Genomic_DNA"/>
</dbReference>
<comment type="catalytic activity">
    <reaction evidence="7 8">
        <text>(1S,2R)-1-C-(indol-3-yl)glycerol 3-phosphate + L-serine = D-glyceraldehyde 3-phosphate + L-tryptophan + H2O</text>
        <dbReference type="Rhea" id="RHEA:10532"/>
        <dbReference type="ChEBI" id="CHEBI:15377"/>
        <dbReference type="ChEBI" id="CHEBI:33384"/>
        <dbReference type="ChEBI" id="CHEBI:57912"/>
        <dbReference type="ChEBI" id="CHEBI:58866"/>
        <dbReference type="ChEBI" id="CHEBI:59776"/>
        <dbReference type="EC" id="4.2.1.20"/>
    </reaction>
</comment>
<dbReference type="SUPFAM" id="SSF51366">
    <property type="entry name" value="Ribulose-phoshate binding barrel"/>
    <property type="match status" value="1"/>
</dbReference>
<reference evidence="10" key="2">
    <citation type="submission" date="2020-09" db="EMBL/GenBank/DDBJ databases">
        <authorList>
            <person name="Sun Q."/>
            <person name="Zhou Y."/>
        </authorList>
    </citation>
    <scope>NUCLEOTIDE SEQUENCE</scope>
    <source>
        <strain evidence="10">CGMCC 1.14988</strain>
    </source>
</reference>
<comment type="caution">
    <text evidence="10">The sequence shown here is derived from an EMBL/GenBank/DDBJ whole genome shotgun (WGS) entry which is preliminary data.</text>
</comment>
<dbReference type="InterPro" id="IPR002028">
    <property type="entry name" value="Trp_synthase_suA"/>
</dbReference>
<dbReference type="PROSITE" id="PS00167">
    <property type="entry name" value="TRP_SYNTHASE_ALPHA"/>
    <property type="match status" value="1"/>
</dbReference>
<evidence type="ECO:0000256" key="2">
    <source>
        <dbReference type="ARBA" id="ARBA00011270"/>
    </source>
</evidence>
<dbReference type="Proteomes" id="UP000650511">
    <property type="component" value="Unassembled WGS sequence"/>
</dbReference>
<keyword evidence="3 8" id="KW-0028">Amino-acid biosynthesis</keyword>
<dbReference type="NCBIfam" id="TIGR00262">
    <property type="entry name" value="trpA"/>
    <property type="match status" value="1"/>
</dbReference>
<dbReference type="HAMAP" id="MF_00131">
    <property type="entry name" value="Trp_synth_alpha"/>
    <property type="match status" value="1"/>
</dbReference>
<dbReference type="Pfam" id="PF00290">
    <property type="entry name" value="Trp_syntA"/>
    <property type="match status" value="1"/>
</dbReference>
<comment type="pathway">
    <text evidence="1 8">Amino-acid biosynthesis; L-tryptophan biosynthesis; L-tryptophan from chorismate: step 5/5.</text>
</comment>
<evidence type="ECO:0000256" key="7">
    <source>
        <dbReference type="ARBA" id="ARBA00049047"/>
    </source>
</evidence>
<evidence type="ECO:0000256" key="5">
    <source>
        <dbReference type="ARBA" id="ARBA00023141"/>
    </source>
</evidence>
<keyword evidence="5 8" id="KW-0057">Aromatic amino acid biosynthesis</keyword>
<comment type="function">
    <text evidence="8">The alpha subunit is responsible for the aldol cleavage of indoleglycerol phosphate to indole and glyceraldehyde 3-phosphate.</text>
</comment>
<dbReference type="InterPro" id="IPR011060">
    <property type="entry name" value="RibuloseP-bd_barrel"/>
</dbReference>
<gene>
    <name evidence="8 10" type="primary">trpA</name>
    <name evidence="10" type="ORF">GCM10011354_08910</name>
</gene>
<feature type="active site" description="Proton acceptor" evidence="8">
    <location>
        <position position="68"/>
    </location>
</feature>
<dbReference type="UniPathway" id="UPA00035">
    <property type="reaction ID" value="UER00044"/>
</dbReference>
<dbReference type="AlphaFoldDB" id="A0A8J3A6D0"/>
<dbReference type="GO" id="GO:0004834">
    <property type="term" value="F:tryptophan synthase activity"/>
    <property type="evidence" value="ECO:0007669"/>
    <property type="project" value="UniProtKB-UniRule"/>
</dbReference>
<reference evidence="10" key="1">
    <citation type="journal article" date="2014" name="Int. J. Syst. Evol. Microbiol.">
        <title>Complete genome sequence of Corynebacterium casei LMG S-19264T (=DSM 44701T), isolated from a smear-ripened cheese.</title>
        <authorList>
            <consortium name="US DOE Joint Genome Institute (JGI-PGF)"/>
            <person name="Walter F."/>
            <person name="Albersmeier A."/>
            <person name="Kalinowski J."/>
            <person name="Ruckert C."/>
        </authorList>
    </citation>
    <scope>NUCLEOTIDE SEQUENCE</scope>
    <source>
        <strain evidence="10">CGMCC 1.14988</strain>
    </source>
</reference>
<dbReference type="RefSeq" id="WP_130649621.1">
    <property type="nucleotide sequence ID" value="NZ_BMHA01000003.1"/>
</dbReference>
<evidence type="ECO:0000256" key="3">
    <source>
        <dbReference type="ARBA" id="ARBA00022605"/>
    </source>
</evidence>
<keyword evidence="6 8" id="KW-0456">Lyase</keyword>
<evidence type="ECO:0000256" key="6">
    <source>
        <dbReference type="ARBA" id="ARBA00023239"/>
    </source>
</evidence>
<dbReference type="EC" id="4.2.1.20" evidence="8"/>
<dbReference type="OrthoDB" id="9804578at2"/>
<dbReference type="Gene3D" id="3.20.20.70">
    <property type="entry name" value="Aldolase class I"/>
    <property type="match status" value="1"/>
</dbReference>
<evidence type="ECO:0000256" key="9">
    <source>
        <dbReference type="RuleBase" id="RU003662"/>
    </source>
</evidence>
<comment type="subunit">
    <text evidence="2 8">Tetramer of two alpha and two beta chains.</text>
</comment>
<evidence type="ECO:0000256" key="1">
    <source>
        <dbReference type="ARBA" id="ARBA00004733"/>
    </source>
</evidence>
<keyword evidence="4 8" id="KW-0822">Tryptophan biosynthesis</keyword>
<dbReference type="InterPro" id="IPR013785">
    <property type="entry name" value="Aldolase_TIM"/>
</dbReference>
<accession>A0A8J3A6D0</accession>
<comment type="similarity">
    <text evidence="8 9">Belongs to the TrpA family.</text>
</comment>
<name>A0A8J3A6D0_9ACTN</name>
<evidence type="ECO:0000256" key="4">
    <source>
        <dbReference type="ARBA" id="ARBA00022822"/>
    </source>
</evidence>
<evidence type="ECO:0000313" key="10">
    <source>
        <dbReference type="EMBL" id="GGI04401.1"/>
    </source>
</evidence>
<feature type="active site" description="Proton acceptor" evidence="8">
    <location>
        <position position="57"/>
    </location>
</feature>
<dbReference type="PANTHER" id="PTHR43406:SF1">
    <property type="entry name" value="TRYPTOPHAN SYNTHASE ALPHA CHAIN, CHLOROPLASTIC"/>
    <property type="match status" value="1"/>
</dbReference>
<evidence type="ECO:0000256" key="8">
    <source>
        <dbReference type="HAMAP-Rule" id="MF_00131"/>
    </source>
</evidence>
<organism evidence="10 11">
    <name type="scientific">Egicoccus halophilus</name>
    <dbReference type="NCBI Taxonomy" id="1670830"/>
    <lineage>
        <taxon>Bacteria</taxon>
        <taxon>Bacillati</taxon>
        <taxon>Actinomycetota</taxon>
        <taxon>Nitriliruptoria</taxon>
        <taxon>Egicoccales</taxon>
        <taxon>Egicoccaceae</taxon>
        <taxon>Egicoccus</taxon>
    </lineage>
</organism>
<dbReference type="PANTHER" id="PTHR43406">
    <property type="entry name" value="TRYPTOPHAN SYNTHASE, ALPHA CHAIN"/>
    <property type="match status" value="1"/>
</dbReference>
<protein>
    <recommendedName>
        <fullName evidence="8">Tryptophan synthase alpha chain</fullName>
        <ecNumber evidence="8">4.2.1.20</ecNumber>
    </recommendedName>
</protein>
<dbReference type="CDD" id="cd04724">
    <property type="entry name" value="Tryptophan_synthase_alpha"/>
    <property type="match status" value="1"/>
</dbReference>
<dbReference type="GO" id="GO:0005829">
    <property type="term" value="C:cytosol"/>
    <property type="evidence" value="ECO:0007669"/>
    <property type="project" value="TreeGrafter"/>
</dbReference>